<evidence type="ECO:0008006" key="10">
    <source>
        <dbReference type="Google" id="ProtNLM"/>
    </source>
</evidence>
<evidence type="ECO:0000256" key="1">
    <source>
        <dbReference type="ARBA" id="ARBA00004141"/>
    </source>
</evidence>
<keyword evidence="4" id="KW-0914">Notch signaling pathway</keyword>
<gene>
    <name evidence="8" type="ORF">AB1Y20_007055</name>
</gene>
<dbReference type="AlphaFoldDB" id="A0AB34J079"/>
<dbReference type="PANTHER" id="PTHR16318:SF0">
    <property type="entry name" value="GAMMA-SECRETASE SUBUNIT PEN-2"/>
    <property type="match status" value="1"/>
</dbReference>
<comment type="similarity">
    <text evidence="2">Belongs to the PEN-2 family.</text>
</comment>
<keyword evidence="5 7" id="KW-1133">Transmembrane helix</keyword>
<sequence length="115" mass="12276">MEEGTSSSAVQLEGAPPEAVAQAALDLKVARAMFFGGFAGLPLLWLVSWLHFRKAARAPHADPRLGMYVRRSLAGAAAGGALVLAWALLVAFSWRSWGAFGRGLMLVLPLDDEEL</sequence>
<evidence type="ECO:0000256" key="6">
    <source>
        <dbReference type="ARBA" id="ARBA00023136"/>
    </source>
</evidence>
<dbReference type="InterPro" id="IPR019379">
    <property type="entry name" value="Gamma_Secretase_Asp_P_PEN2"/>
</dbReference>
<accession>A0AB34J079</accession>
<evidence type="ECO:0000256" key="2">
    <source>
        <dbReference type="ARBA" id="ARBA00009607"/>
    </source>
</evidence>
<reference evidence="8 9" key="1">
    <citation type="journal article" date="2024" name="Science">
        <title>Giant polyketide synthase enzymes in the biosynthesis of giant marine polyether toxins.</title>
        <authorList>
            <person name="Fallon T.R."/>
            <person name="Shende V.V."/>
            <person name="Wierzbicki I.H."/>
            <person name="Pendleton A.L."/>
            <person name="Watervoot N.F."/>
            <person name="Auber R.P."/>
            <person name="Gonzalez D.J."/>
            <person name="Wisecaver J.H."/>
            <person name="Moore B.S."/>
        </authorList>
    </citation>
    <scope>NUCLEOTIDE SEQUENCE [LARGE SCALE GENOMIC DNA]</scope>
    <source>
        <strain evidence="8 9">12B1</strain>
    </source>
</reference>
<keyword evidence="9" id="KW-1185">Reference proteome</keyword>
<dbReference type="GO" id="GO:0007219">
    <property type="term" value="P:Notch signaling pathway"/>
    <property type="evidence" value="ECO:0007669"/>
    <property type="project" value="UniProtKB-KW"/>
</dbReference>
<dbReference type="GO" id="GO:0070765">
    <property type="term" value="C:gamma-secretase complex"/>
    <property type="evidence" value="ECO:0007669"/>
    <property type="project" value="TreeGrafter"/>
</dbReference>
<evidence type="ECO:0000256" key="3">
    <source>
        <dbReference type="ARBA" id="ARBA00022692"/>
    </source>
</evidence>
<evidence type="ECO:0000256" key="4">
    <source>
        <dbReference type="ARBA" id="ARBA00022976"/>
    </source>
</evidence>
<organism evidence="8 9">
    <name type="scientific">Prymnesium parvum</name>
    <name type="common">Toxic golden alga</name>
    <dbReference type="NCBI Taxonomy" id="97485"/>
    <lineage>
        <taxon>Eukaryota</taxon>
        <taxon>Haptista</taxon>
        <taxon>Haptophyta</taxon>
        <taxon>Prymnesiophyceae</taxon>
        <taxon>Prymnesiales</taxon>
        <taxon>Prymnesiaceae</taxon>
        <taxon>Prymnesium</taxon>
    </lineage>
</organism>
<evidence type="ECO:0000313" key="9">
    <source>
        <dbReference type="Proteomes" id="UP001515480"/>
    </source>
</evidence>
<comment type="caution">
    <text evidence="8">The sequence shown here is derived from an EMBL/GenBank/DDBJ whole genome shotgun (WGS) entry which is preliminary data.</text>
</comment>
<dbReference type="Pfam" id="PF10251">
    <property type="entry name" value="PEN-2"/>
    <property type="match status" value="1"/>
</dbReference>
<dbReference type="Proteomes" id="UP001515480">
    <property type="component" value="Unassembled WGS sequence"/>
</dbReference>
<feature type="transmembrane region" description="Helical" evidence="7">
    <location>
        <begin position="73"/>
        <end position="94"/>
    </location>
</feature>
<comment type="subcellular location">
    <subcellularLocation>
        <location evidence="1">Membrane</location>
        <topology evidence="1">Multi-pass membrane protein</topology>
    </subcellularLocation>
</comment>
<name>A0AB34J079_PRYPA</name>
<feature type="transmembrane region" description="Helical" evidence="7">
    <location>
        <begin position="32"/>
        <end position="52"/>
    </location>
</feature>
<dbReference type="EMBL" id="JBGBPQ010000015">
    <property type="protein sequence ID" value="KAL1510769.1"/>
    <property type="molecule type" value="Genomic_DNA"/>
</dbReference>
<evidence type="ECO:0000256" key="7">
    <source>
        <dbReference type="SAM" id="Phobius"/>
    </source>
</evidence>
<evidence type="ECO:0000313" key="8">
    <source>
        <dbReference type="EMBL" id="KAL1510769.1"/>
    </source>
</evidence>
<protein>
    <recommendedName>
        <fullName evidence="10">Gamma-secretase subunit PEN-2</fullName>
    </recommendedName>
</protein>
<keyword evidence="3 7" id="KW-0812">Transmembrane</keyword>
<keyword evidence="6 7" id="KW-0472">Membrane</keyword>
<proteinExistence type="inferred from homology"/>
<evidence type="ECO:0000256" key="5">
    <source>
        <dbReference type="ARBA" id="ARBA00022989"/>
    </source>
</evidence>
<dbReference type="PANTHER" id="PTHR16318">
    <property type="entry name" value="GAMMA-SECRETASE SUBUNIT PEN-2"/>
    <property type="match status" value="1"/>
</dbReference>